<dbReference type="OrthoDB" id="3800712at2759"/>
<comment type="caution">
    <text evidence="2">The sequence shown here is derived from an EMBL/GenBank/DDBJ whole genome shotgun (WGS) entry which is preliminary data.</text>
</comment>
<dbReference type="EMBL" id="ML976615">
    <property type="protein sequence ID" value="KAF1848103.1"/>
    <property type="molecule type" value="Genomic_DNA"/>
</dbReference>
<sequence>MFKHAIAPLTATLSQQLGHKPEYAALFLPSVLDDEIRRAGIDAIKEDLPNLDQRPIKWGPSHMAMCQGWEFLEGKYLSRPLDQCNDDGPINLILVLEYEESYLWAYLKEVDWDARVFPTCLERFGKECGERYREDIGADAYHERVSNFVDDFVNNQALQGYNRDDIRAIVIAGEASTDAVTELGRIAHKAVETETVKVLSDIETSEVVAHGAAVWAKLFGRAYNDSGCMLEFLTDEEYDAWVTRMEKEGHKSEEDVENKPQPLLGWEDSK</sequence>
<keyword evidence="3" id="KW-1185">Reference proteome</keyword>
<evidence type="ECO:0000313" key="2">
    <source>
        <dbReference type="EMBL" id="KAF1848103.1"/>
    </source>
</evidence>
<dbReference type="AlphaFoldDB" id="A0A9P4GKP9"/>
<dbReference type="GeneID" id="63847341"/>
<organism evidence="2 3">
    <name type="scientific">Cucurbitaria berberidis CBS 394.84</name>
    <dbReference type="NCBI Taxonomy" id="1168544"/>
    <lineage>
        <taxon>Eukaryota</taxon>
        <taxon>Fungi</taxon>
        <taxon>Dikarya</taxon>
        <taxon>Ascomycota</taxon>
        <taxon>Pezizomycotina</taxon>
        <taxon>Dothideomycetes</taxon>
        <taxon>Pleosporomycetidae</taxon>
        <taxon>Pleosporales</taxon>
        <taxon>Pleosporineae</taxon>
        <taxon>Cucurbitariaceae</taxon>
        <taxon>Cucurbitaria</taxon>
    </lineage>
</organism>
<feature type="region of interest" description="Disordered" evidence="1">
    <location>
        <begin position="247"/>
        <end position="270"/>
    </location>
</feature>
<proteinExistence type="predicted"/>
<evidence type="ECO:0000256" key="1">
    <source>
        <dbReference type="SAM" id="MobiDB-lite"/>
    </source>
</evidence>
<protein>
    <submittedName>
        <fullName evidence="2">Uncharacterized protein</fullName>
    </submittedName>
</protein>
<accession>A0A9P4GKP9</accession>
<dbReference type="RefSeq" id="XP_040790666.1">
    <property type="nucleotide sequence ID" value="XM_040930089.1"/>
</dbReference>
<reference evidence="2" key="1">
    <citation type="submission" date="2020-01" db="EMBL/GenBank/DDBJ databases">
        <authorList>
            <consortium name="DOE Joint Genome Institute"/>
            <person name="Haridas S."/>
            <person name="Albert R."/>
            <person name="Binder M."/>
            <person name="Bloem J."/>
            <person name="Labutti K."/>
            <person name="Salamov A."/>
            <person name="Andreopoulos B."/>
            <person name="Baker S.E."/>
            <person name="Barry K."/>
            <person name="Bills G."/>
            <person name="Bluhm B.H."/>
            <person name="Cannon C."/>
            <person name="Castanera R."/>
            <person name="Culley D.E."/>
            <person name="Daum C."/>
            <person name="Ezra D."/>
            <person name="Gonzalez J.B."/>
            <person name="Henrissat B."/>
            <person name="Kuo A."/>
            <person name="Liang C."/>
            <person name="Lipzen A."/>
            <person name="Lutzoni F."/>
            <person name="Magnuson J."/>
            <person name="Mondo S."/>
            <person name="Nolan M."/>
            <person name="Ohm R."/>
            <person name="Pangilinan J."/>
            <person name="Park H.-J."/>
            <person name="Ramirez L."/>
            <person name="Alfaro M."/>
            <person name="Sun H."/>
            <person name="Tritt A."/>
            <person name="Yoshinaga Y."/>
            <person name="Zwiers L.-H."/>
            <person name="Turgeon B.G."/>
            <person name="Goodwin S.B."/>
            <person name="Spatafora J.W."/>
            <person name="Crous P.W."/>
            <person name="Grigoriev I.V."/>
        </authorList>
    </citation>
    <scope>NUCLEOTIDE SEQUENCE</scope>
    <source>
        <strain evidence="2">CBS 394.84</strain>
    </source>
</reference>
<name>A0A9P4GKP9_9PLEO</name>
<gene>
    <name evidence="2" type="ORF">K460DRAFT_308018</name>
</gene>
<evidence type="ECO:0000313" key="3">
    <source>
        <dbReference type="Proteomes" id="UP000800039"/>
    </source>
</evidence>
<dbReference type="Proteomes" id="UP000800039">
    <property type="component" value="Unassembled WGS sequence"/>
</dbReference>